<dbReference type="EMBL" id="JAWDIE010000021">
    <property type="protein sequence ID" value="MEJ7139202.1"/>
    <property type="molecule type" value="Genomic_DNA"/>
</dbReference>
<dbReference type="Proteomes" id="UP001364695">
    <property type="component" value="Unassembled WGS sequence"/>
</dbReference>
<evidence type="ECO:0000313" key="2">
    <source>
        <dbReference type="Proteomes" id="UP001364695"/>
    </source>
</evidence>
<proteinExistence type="predicted"/>
<protein>
    <submittedName>
        <fullName evidence="1">Polynucleotide adenylyltransferase PcnB</fullName>
        <ecNumber evidence="1">2.7.7.19</ecNumber>
    </submittedName>
</protein>
<dbReference type="EC" id="2.7.7.19" evidence="1"/>
<keyword evidence="1" id="KW-0548">Nucleotidyltransferase</keyword>
<accession>A0ACC6P4V7</accession>
<name>A0ACC6P4V7_9BURK</name>
<gene>
    <name evidence="1" type="primary">pcnB</name>
    <name evidence="1" type="ORF">RV045_12295</name>
</gene>
<comment type="caution">
    <text evidence="1">The sequence shown here is derived from an EMBL/GenBank/DDBJ whole genome shotgun (WGS) entry which is preliminary data.</text>
</comment>
<sequence>MIRRLIQKIWARTTAPPKVRHQHHKTHVAQGSHRVDILPGQHHIDPKLVDARAVDVVKTLQHGGFEAFIVGGAVRDLLCGLTPKDFDVATNATPEQVKALFRRSMIIGRRFRIVHVMVGRGRDHEVIEVSTFRAMVADSPPPTLSSNPRQAFRQLEAREHAVDASGRVLRDNVWGTLKDDAARRDFSINALYYDPVRGVVVDFHGGYTDVRERRLRIIGDAAQRYREDPVRLVRLLRFAAKTGFEIAPDTMAPVQESLPLLADVPASRLFDEMIKLLQTGHGLASVDMLGRLGFDGVFPVLDAALSQRDPAMTEFVRAALRNTDERVRSGKPVVPSFLLAALLWGDVDSAWRKRQQRGEKPVPALHDAMDAVFDARIGGITGRGKLAADMREIWAMQPRFERRVPSVARGLVTQSRFRAAVDFLRLRGAIGQADPALADWWEAYWQADEGQRDALLHAVRDTAPRAPKPTRSRAAKAQAAQDAPGEESPAPRGAVAPDADPSGSGVDDDAPFDSGAPVKRRRRRRKPRTGEGGAAPSGPDSGA</sequence>
<evidence type="ECO:0000313" key="1">
    <source>
        <dbReference type="EMBL" id="MEJ7139202.1"/>
    </source>
</evidence>
<keyword evidence="2" id="KW-1185">Reference proteome</keyword>
<organism evidence="1 2">
    <name type="scientific">Amphibiibacter pelophylacis</name>
    <dbReference type="NCBI Taxonomy" id="1799477"/>
    <lineage>
        <taxon>Bacteria</taxon>
        <taxon>Pseudomonadati</taxon>
        <taxon>Pseudomonadota</taxon>
        <taxon>Betaproteobacteria</taxon>
        <taxon>Burkholderiales</taxon>
        <taxon>Sphaerotilaceae</taxon>
        <taxon>Amphibiibacter</taxon>
    </lineage>
</organism>
<keyword evidence="1" id="KW-0808">Transferase</keyword>
<reference evidence="1" key="1">
    <citation type="submission" date="2023-10" db="EMBL/GenBank/DDBJ databases">
        <title>Amphibacter perezi, gen. nov., sp. nov. a novel taxa of the family Comamonadaceae, class Betaproteobacteria isolated from the skin microbiota of Pelophylax perezi from different populations.</title>
        <authorList>
            <person name="Costa S."/>
            <person name="Proenca D.N."/>
            <person name="Lopes I."/>
            <person name="Morais P.V."/>
        </authorList>
    </citation>
    <scope>NUCLEOTIDE SEQUENCE</scope>
    <source>
        <strain evidence="1">SL12-8</strain>
    </source>
</reference>